<gene>
    <name evidence="1" type="ORF">CTRU02_206271</name>
</gene>
<comment type="caution">
    <text evidence="1">The sequence shown here is derived from an EMBL/GenBank/DDBJ whole genome shotgun (WGS) entry which is preliminary data.</text>
</comment>
<reference evidence="1 2" key="1">
    <citation type="journal article" date="2020" name="Phytopathology">
        <title>Genome Sequence Resources of Colletotrichum truncatum, C. plurivorum, C. musicola, and C. sojae: Four Species Pathogenic to Soybean (Glycine max).</title>
        <authorList>
            <person name="Rogerio F."/>
            <person name="Boufleur T.R."/>
            <person name="Ciampi-Guillardi M."/>
            <person name="Sukno S.A."/>
            <person name="Thon M.R."/>
            <person name="Massola Junior N.S."/>
            <person name="Baroncelli R."/>
        </authorList>
    </citation>
    <scope>NUCLEOTIDE SEQUENCE [LARGE SCALE GENOMIC DNA]</scope>
    <source>
        <strain evidence="1 2">CMES1059</strain>
    </source>
</reference>
<dbReference type="Proteomes" id="UP000805649">
    <property type="component" value="Unassembled WGS sequence"/>
</dbReference>
<protein>
    <submittedName>
        <fullName evidence="1">NmrA-like family protein</fullName>
    </submittedName>
</protein>
<evidence type="ECO:0000313" key="2">
    <source>
        <dbReference type="Proteomes" id="UP000805649"/>
    </source>
</evidence>
<accession>A0ACC3Z6C6</accession>
<organism evidence="1 2">
    <name type="scientific">Colletotrichum truncatum</name>
    <name type="common">Anthracnose fungus</name>
    <name type="synonym">Colletotrichum capsici</name>
    <dbReference type="NCBI Taxonomy" id="5467"/>
    <lineage>
        <taxon>Eukaryota</taxon>
        <taxon>Fungi</taxon>
        <taxon>Dikarya</taxon>
        <taxon>Ascomycota</taxon>
        <taxon>Pezizomycotina</taxon>
        <taxon>Sordariomycetes</taxon>
        <taxon>Hypocreomycetidae</taxon>
        <taxon>Glomerellales</taxon>
        <taxon>Glomerellaceae</taxon>
        <taxon>Colletotrichum</taxon>
        <taxon>Colletotrichum truncatum species complex</taxon>
    </lineage>
</organism>
<name>A0ACC3Z6C6_COLTU</name>
<proteinExistence type="predicted"/>
<evidence type="ECO:0000313" key="1">
    <source>
        <dbReference type="EMBL" id="KAL0939661.1"/>
    </source>
</evidence>
<sequence>MAITVGLAGITGKFGRLLASKLIQNSDVVLRGYCRDPSKVITPLASSSQVSLWQGGAYDKEKIQEFVKGCDVVICAYLGDDKLMVDGQKQLIDACEVEGVPRYIASDWALDYTKLEFGELFPKDPMKHVKAYLDTQKSVKGVHILIGGFMDPIFSPFFQVFDPATNTFRYWGEGTEPWEGTSYENAAEYTAAVATDPSAIGIQKFLGDRKTIKEIAASFKEVYGIEPKLERLGSLDELKTRMHSLRQENPADIFKYMSLFFLYYWINGQTFVGPDVQNDKYPEVKPVTWEAFMKNRTVQELAGAYYSLSS</sequence>
<dbReference type="EMBL" id="VUJX02000003">
    <property type="protein sequence ID" value="KAL0939661.1"/>
    <property type="molecule type" value="Genomic_DNA"/>
</dbReference>
<keyword evidence="2" id="KW-1185">Reference proteome</keyword>